<dbReference type="Gene3D" id="3.20.20.140">
    <property type="entry name" value="Metal-dependent hydrolases"/>
    <property type="match status" value="1"/>
</dbReference>
<comment type="similarity">
    <text evidence="3 7">Belongs to the metallo-dependent hydrolases superfamily. Uronate isomerase family.</text>
</comment>
<keyword evidence="9" id="KW-1185">Reference proteome</keyword>
<evidence type="ECO:0000256" key="5">
    <source>
        <dbReference type="ARBA" id="ARBA00020555"/>
    </source>
</evidence>
<organism evidence="8 9">
    <name type="scientific">Olivibacter ginsenosidimutans</name>
    <dbReference type="NCBI Taxonomy" id="1176537"/>
    <lineage>
        <taxon>Bacteria</taxon>
        <taxon>Pseudomonadati</taxon>
        <taxon>Bacteroidota</taxon>
        <taxon>Sphingobacteriia</taxon>
        <taxon>Sphingobacteriales</taxon>
        <taxon>Sphingobacteriaceae</taxon>
        <taxon>Olivibacter</taxon>
    </lineage>
</organism>
<proteinExistence type="inferred from homology"/>
<comment type="catalytic activity">
    <reaction evidence="7">
        <text>aldehydo-D-galacturonate = keto-D-tagaturonate</text>
        <dbReference type="Rhea" id="RHEA:27702"/>
        <dbReference type="ChEBI" id="CHEBI:12952"/>
        <dbReference type="ChEBI" id="CHEBI:17886"/>
    </reaction>
</comment>
<comment type="pathway">
    <text evidence="2 7">Carbohydrate metabolism; pentose and glucuronate interconversion.</text>
</comment>
<dbReference type="Pfam" id="PF02614">
    <property type="entry name" value="UxaC"/>
    <property type="match status" value="1"/>
</dbReference>
<dbReference type="SUPFAM" id="SSF51556">
    <property type="entry name" value="Metallo-dependent hydrolases"/>
    <property type="match status" value="1"/>
</dbReference>
<evidence type="ECO:0000256" key="6">
    <source>
        <dbReference type="ARBA" id="ARBA00023235"/>
    </source>
</evidence>
<reference evidence="9" key="1">
    <citation type="journal article" date="2019" name="Int. J. Syst. Evol. Microbiol.">
        <title>The Global Catalogue of Microorganisms (GCM) 10K type strain sequencing project: providing services to taxonomists for standard genome sequencing and annotation.</title>
        <authorList>
            <consortium name="The Broad Institute Genomics Platform"/>
            <consortium name="The Broad Institute Genome Sequencing Center for Infectious Disease"/>
            <person name="Wu L."/>
            <person name="Ma J."/>
        </authorList>
    </citation>
    <scope>NUCLEOTIDE SEQUENCE [LARGE SCALE GENOMIC DNA]</scope>
    <source>
        <strain evidence="9">JCM 18200</strain>
    </source>
</reference>
<gene>
    <name evidence="7 8" type="primary">uxaC</name>
    <name evidence="8" type="ORF">GCM10023231_32850</name>
</gene>
<dbReference type="InterPro" id="IPR003766">
    <property type="entry name" value="Uronate_isomerase"/>
</dbReference>
<evidence type="ECO:0000313" key="8">
    <source>
        <dbReference type="EMBL" id="GAA4801519.1"/>
    </source>
</evidence>
<dbReference type="RefSeq" id="WP_345233317.1">
    <property type="nucleotide sequence ID" value="NZ_BAABIQ010000042.1"/>
</dbReference>
<comment type="caution">
    <text evidence="8">The sequence shown here is derived from an EMBL/GenBank/DDBJ whole genome shotgun (WGS) entry which is preliminary data.</text>
</comment>
<dbReference type="InterPro" id="IPR032466">
    <property type="entry name" value="Metal_Hydrolase"/>
</dbReference>
<dbReference type="EC" id="5.3.1.12" evidence="4 7"/>
<dbReference type="NCBIfam" id="NF002794">
    <property type="entry name" value="PRK02925.1"/>
    <property type="match status" value="1"/>
</dbReference>
<name>A0ABP9BXC9_9SPHI</name>
<comment type="catalytic activity">
    <reaction evidence="1 7">
        <text>D-glucuronate = D-fructuronate</text>
        <dbReference type="Rhea" id="RHEA:13049"/>
        <dbReference type="ChEBI" id="CHEBI:58720"/>
        <dbReference type="ChEBI" id="CHEBI:59863"/>
        <dbReference type="EC" id="5.3.1.12"/>
    </reaction>
</comment>
<dbReference type="PANTHER" id="PTHR30068:SF4">
    <property type="entry name" value="URONATE ISOMERASE"/>
    <property type="match status" value="1"/>
</dbReference>
<evidence type="ECO:0000256" key="3">
    <source>
        <dbReference type="ARBA" id="ARBA00008397"/>
    </source>
</evidence>
<dbReference type="Proteomes" id="UP001501411">
    <property type="component" value="Unassembled WGS sequence"/>
</dbReference>
<sequence>MENFIGEDFLLQSAIAKELYHQYAKELPIIDYHSHLPPDTLASNQTFENITQLWLAGDHYKWRAQRVLGIEERYITGDASDEEKFKTWAACVPYTVRNPLYHWTHMELKNPFGYHKMLSSTNADEVYALTGDLLQLPHFTTKGLIRHFNVEMVGTTDDPTSDLKDHQRIAASGFETKVLPSFRPDKIFALAQGESYRAYVQSLSEVSGIVIQDLDTLLEALQQRVNYFHDHGCRIADHGLACMPSINFNRSELNRVFKEVILNKEDQNAQQQQDAFTGFVLQELCKLYNRKQWVQQFHLGALRNTNERKLKELGADTGYDSIGDFQQGQRLVAFLNALEQENSLTKTILYNLNPADNEVFAAMTGNFQLEGVRGKIQFGSGWWFLDQLQGMTNQLNSLSNIGLISCFVGMLTDSRSFLSYSRHEYFRRLVCNLFADDINNGLLPKDIPWIGKIIQDICYYNAKHYFDF</sequence>
<protein>
    <recommendedName>
        <fullName evidence="5 7">Uronate isomerase</fullName>
        <ecNumber evidence="4 7">5.3.1.12</ecNumber>
    </recommendedName>
    <alternativeName>
        <fullName evidence="7">Glucuronate isomerase</fullName>
    </alternativeName>
    <alternativeName>
        <fullName evidence="7">Uronic isomerase</fullName>
    </alternativeName>
</protein>
<dbReference type="EMBL" id="BAABIQ010000042">
    <property type="protein sequence ID" value="GAA4801519.1"/>
    <property type="molecule type" value="Genomic_DNA"/>
</dbReference>
<evidence type="ECO:0000256" key="7">
    <source>
        <dbReference type="HAMAP-Rule" id="MF_00675"/>
    </source>
</evidence>
<keyword evidence="6 7" id="KW-0413">Isomerase</keyword>
<evidence type="ECO:0000313" key="9">
    <source>
        <dbReference type="Proteomes" id="UP001501411"/>
    </source>
</evidence>
<evidence type="ECO:0000256" key="4">
    <source>
        <dbReference type="ARBA" id="ARBA00012546"/>
    </source>
</evidence>
<dbReference type="Gene3D" id="1.10.2020.10">
    <property type="entry name" value="uronate isomerase, domain 2, chain A"/>
    <property type="match status" value="1"/>
</dbReference>
<dbReference type="GO" id="GO:0016853">
    <property type="term" value="F:isomerase activity"/>
    <property type="evidence" value="ECO:0007669"/>
    <property type="project" value="UniProtKB-KW"/>
</dbReference>
<accession>A0ABP9BXC9</accession>
<evidence type="ECO:0000256" key="1">
    <source>
        <dbReference type="ARBA" id="ARBA00001165"/>
    </source>
</evidence>
<dbReference type="PANTHER" id="PTHR30068">
    <property type="entry name" value="URONATE ISOMERASE"/>
    <property type="match status" value="1"/>
</dbReference>
<dbReference type="HAMAP" id="MF_00675">
    <property type="entry name" value="UxaC"/>
    <property type="match status" value="1"/>
</dbReference>
<evidence type="ECO:0000256" key="2">
    <source>
        <dbReference type="ARBA" id="ARBA00004892"/>
    </source>
</evidence>